<accession>A0A0W0XYP4</accession>
<comment type="caution">
    <text evidence="1">The sequence shown here is derived from an EMBL/GenBank/DDBJ whole genome shotgun (WGS) entry which is preliminary data.</text>
</comment>
<name>A0A0W0XYP4_9GAMM</name>
<keyword evidence="1" id="KW-0413">Isomerase</keyword>
<dbReference type="Proteomes" id="UP000054608">
    <property type="component" value="Unassembled WGS sequence"/>
</dbReference>
<organism evidence="1 2">
    <name type="scientific">Legionella rubrilucens</name>
    <dbReference type="NCBI Taxonomy" id="458"/>
    <lineage>
        <taxon>Bacteria</taxon>
        <taxon>Pseudomonadati</taxon>
        <taxon>Pseudomonadota</taxon>
        <taxon>Gammaproteobacteria</taxon>
        <taxon>Legionellales</taxon>
        <taxon>Legionellaceae</taxon>
        <taxon>Legionella</taxon>
    </lineage>
</organism>
<sequence length="197" mass="22796">MLLQPLTETFSNLLYPKRKNKRARKSFILYKIVDFYPYHDQGYYKVQYINSKAVIDLTINDIVFDLDILHGLHPVQSCYIGIEYSKIVKSNSTEIRQLKQENTFGAYSVSRYGSYNLLFQTRDGLIGIEHWPTQKQSIMDPQEVALSKELIKEFDAAQAFYIGLLAGLKMSTSPLNPMPPAKISHLRLVKRESFNEH</sequence>
<dbReference type="AlphaFoldDB" id="A0A0W0XYP4"/>
<proteinExistence type="predicted"/>
<dbReference type="STRING" id="458.Lrub_0682"/>
<dbReference type="RefSeq" id="WP_058530796.1">
    <property type="nucleotide sequence ID" value="NZ_CAAAIN010000013.1"/>
</dbReference>
<keyword evidence="2" id="KW-1185">Reference proteome</keyword>
<dbReference type="GO" id="GO:0016853">
    <property type="term" value="F:isomerase activity"/>
    <property type="evidence" value="ECO:0007669"/>
    <property type="project" value="UniProtKB-KW"/>
</dbReference>
<evidence type="ECO:0000313" key="2">
    <source>
        <dbReference type="Proteomes" id="UP000054608"/>
    </source>
</evidence>
<dbReference type="PATRIC" id="fig|458.5.peg.707"/>
<dbReference type="OrthoDB" id="5647949at2"/>
<protein>
    <submittedName>
        <fullName evidence="1">Phosphomannose isomerase GDP mannose pyrophosphorylase</fullName>
    </submittedName>
</protein>
<gene>
    <name evidence="1" type="ORF">Lrub_0682</name>
</gene>
<reference evidence="1 2" key="1">
    <citation type="submission" date="2015-11" db="EMBL/GenBank/DDBJ databases">
        <title>Genomic analysis of 38 Legionella species identifies large and diverse effector repertoires.</title>
        <authorList>
            <person name="Burstein D."/>
            <person name="Amaro F."/>
            <person name="Zusman T."/>
            <person name="Lifshitz Z."/>
            <person name="Cohen O."/>
            <person name="Gilbert J.A."/>
            <person name="Pupko T."/>
            <person name="Shuman H.A."/>
            <person name="Segal G."/>
        </authorList>
    </citation>
    <scope>NUCLEOTIDE SEQUENCE [LARGE SCALE GENOMIC DNA]</scope>
    <source>
        <strain evidence="1 2">WA-270A-C2</strain>
    </source>
</reference>
<dbReference type="EMBL" id="LNYT01000006">
    <property type="protein sequence ID" value="KTD49583.1"/>
    <property type="molecule type" value="Genomic_DNA"/>
</dbReference>
<evidence type="ECO:0000313" key="1">
    <source>
        <dbReference type="EMBL" id="KTD49583.1"/>
    </source>
</evidence>